<evidence type="ECO:0000313" key="5">
    <source>
        <dbReference type="Proteomes" id="UP000242847"/>
    </source>
</evidence>
<name>A0A1S8DHB4_9GAMM</name>
<comment type="caution">
    <text evidence="4">The sequence shown here is derived from an EMBL/GenBank/DDBJ whole genome shotgun (WGS) entry which is preliminary data.</text>
</comment>
<evidence type="ECO:0000313" key="4">
    <source>
        <dbReference type="EMBL" id="ONM44815.1"/>
    </source>
</evidence>
<reference evidence="4 5" key="1">
    <citation type="submission" date="2017-01" db="EMBL/GenBank/DDBJ databases">
        <title>Draft genome sequence of Pseudomonas pachastrellae type strain CCUG 46540T from a deep sea.</title>
        <authorList>
            <person name="Gomila M."/>
            <person name="Mulet M."/>
            <person name="Lalucat J."/>
            <person name="Garcia-Valdes E."/>
        </authorList>
    </citation>
    <scope>NUCLEOTIDE SEQUENCE [LARGE SCALE GENOMIC DNA]</scope>
    <source>
        <strain evidence="4 5">CCUG 46540</strain>
    </source>
</reference>
<sequence>MILPSSVTTYDAYVSFRPRDDITLELVGSNLTDEYYIDPTTRSAVAAPGRALKQSLTAQF</sequence>
<comment type="subcellular location">
    <subcellularLocation>
        <location evidence="1">Cell outer membrane</location>
    </subcellularLocation>
</comment>
<evidence type="ECO:0000256" key="1">
    <source>
        <dbReference type="ARBA" id="ARBA00004442"/>
    </source>
</evidence>
<dbReference type="EMBL" id="MUBC01000009">
    <property type="protein sequence ID" value="ONM44815.1"/>
    <property type="molecule type" value="Genomic_DNA"/>
</dbReference>
<dbReference type="OrthoDB" id="6046653at2"/>
<dbReference type="STRING" id="254161.SAMN05216256_11192"/>
<dbReference type="RefSeq" id="WP_083725595.1">
    <property type="nucleotide sequence ID" value="NZ_FOUD01000011.1"/>
</dbReference>
<protein>
    <submittedName>
        <fullName evidence="4">Uncharacterized protein</fullName>
    </submittedName>
</protein>
<keyword evidence="3" id="KW-0998">Cell outer membrane</keyword>
<dbReference type="Gene3D" id="2.40.170.20">
    <property type="entry name" value="TonB-dependent receptor, beta-barrel domain"/>
    <property type="match status" value="1"/>
</dbReference>
<proteinExistence type="predicted"/>
<dbReference type="AlphaFoldDB" id="A0A1S8DHB4"/>
<gene>
    <name evidence="4" type="ORF">BXT89_05665</name>
</gene>
<dbReference type="SUPFAM" id="SSF56935">
    <property type="entry name" value="Porins"/>
    <property type="match status" value="1"/>
</dbReference>
<keyword evidence="5" id="KW-1185">Reference proteome</keyword>
<evidence type="ECO:0000256" key="3">
    <source>
        <dbReference type="ARBA" id="ARBA00023237"/>
    </source>
</evidence>
<dbReference type="Proteomes" id="UP000242847">
    <property type="component" value="Unassembled WGS sequence"/>
</dbReference>
<keyword evidence="2" id="KW-0472">Membrane</keyword>
<dbReference type="InterPro" id="IPR036942">
    <property type="entry name" value="Beta-barrel_TonB_sf"/>
</dbReference>
<organism evidence="4 5">
    <name type="scientific">Halopseudomonas pachastrellae</name>
    <dbReference type="NCBI Taxonomy" id="254161"/>
    <lineage>
        <taxon>Bacteria</taxon>
        <taxon>Pseudomonadati</taxon>
        <taxon>Pseudomonadota</taxon>
        <taxon>Gammaproteobacteria</taxon>
        <taxon>Pseudomonadales</taxon>
        <taxon>Pseudomonadaceae</taxon>
        <taxon>Halopseudomonas</taxon>
    </lineage>
</organism>
<evidence type="ECO:0000256" key="2">
    <source>
        <dbReference type="ARBA" id="ARBA00023136"/>
    </source>
</evidence>
<accession>A0A1S8DHB4</accession>
<dbReference type="GO" id="GO:0009279">
    <property type="term" value="C:cell outer membrane"/>
    <property type="evidence" value="ECO:0007669"/>
    <property type="project" value="UniProtKB-SubCell"/>
</dbReference>